<reference evidence="2" key="2">
    <citation type="submission" date="2020-08" db="EMBL/GenBank/DDBJ databases">
        <title>Draft Genome Sequence of Cumin Blight Pathogen Alternaria burnsii.</title>
        <authorList>
            <person name="Feng Z."/>
        </authorList>
    </citation>
    <scope>NUCLEOTIDE SEQUENCE</scope>
    <source>
        <strain evidence="2">CBS107.38</strain>
    </source>
</reference>
<gene>
    <name evidence="2" type="ORF">GT037_002837</name>
</gene>
<feature type="region of interest" description="Disordered" evidence="1">
    <location>
        <begin position="940"/>
        <end position="998"/>
    </location>
</feature>
<comment type="caution">
    <text evidence="2">The sequence shown here is derived from an EMBL/GenBank/DDBJ whole genome shotgun (WGS) entry which is preliminary data.</text>
</comment>
<sequence>MSISRITPSLIAASNENTVALVNVNADFSLIKLEAPNEFKDLGRSLTHHRRELAEEGAVHRTARRLGALFESIAPLSPLVIKAYGARVSEISRSHTNENSAPRHGVFADCIGMDGTSVWAAATSGKSAITVHLLACMLARAWSGSQATSIWVEIVESRRQELKKQIHEGIYNDYTQVGLAVSADLTRTDLAQWDASARSWLQVADDELIRRQKQLMLIINNINMPVNHGTSNFSTYARVVEAWKTAVEALEKLLQGQPQRLSKGSVLLGLASWHLYPDLLILGESVTAVDFKDPIIADCAQLTIGLWNPDIDKDEGVYWSLSLSHLRFYGDPVKVTSITTRDASRLDIEELHLLTMGAFLADWGNIRASDFTQAAHFFVALDNAVCNDKGSPLNIDLDWSWIHLFGDASRKFLALPDTERTAASTFIALGHRRGHSLLSRDTAQIPPIMGLCHPWIQQILRADMGDIPYFAHGAPGKDMAVEMMRPKSQLLRGEISVSRPYGIVSRPHATHQSHALCSCFYSKYDQKGPNFVLIAGSVDHVALLVRTDSGVRARKTRLKSAQRRAQTEPLHTVEQVTQAIRAGQLPAKSLATYFISLRHGNQIAVPTLHKGLVVKTFTVEPYLRSLRALSLATETFKDLPGSTISLGIISTPLHDALWLPPTGVQRLNRQQKFSCIAMFESGSYNIEPTALDDVIAISSRNSIFTSKLLHHDPSSIEHKDDITRVIGNVGKTGMVLMVAPQAPRLRKIDLNNFRLVSHAPFDGKSEDSFRSTSLHLRFTEFEMAFDVGQRGAIDKDLCLVETLIQVYDRDEWIADIDVLPLFNEGNDAIRRNDITCTGCSLASQTTDIPSWLVSVDNWEELLDAPKGLGKLNVAVFRAHDNWIARLAAACISLQRGFRIVINPVDKVCWGCCCRKKWGWSAETLSLSRYAALNHFDSEDLDDNDCEHSDEGDSSDSSESDTSGSPRSDSSESDTSGSPHSEALTERDTSLSNLPDLETGSMELSSYTGLVQKALRKMVTDPGYESDDTVFNVEGETQLHHMPQVFIL</sequence>
<evidence type="ECO:0000313" key="3">
    <source>
        <dbReference type="Proteomes" id="UP000596902"/>
    </source>
</evidence>
<name>A0A8H7EKH1_9PLEO</name>
<dbReference type="RefSeq" id="XP_038789162.1">
    <property type="nucleotide sequence ID" value="XM_038927884.1"/>
</dbReference>
<accession>A0A8H7EKH1</accession>
<dbReference type="EMBL" id="JAAABM010000003">
    <property type="protein sequence ID" value="KAF7679089.1"/>
    <property type="molecule type" value="Genomic_DNA"/>
</dbReference>
<proteinExistence type="predicted"/>
<dbReference type="GeneID" id="62201062"/>
<protein>
    <submittedName>
        <fullName evidence="2">Uncharacterized protein</fullName>
    </submittedName>
</protein>
<organism evidence="2 3">
    <name type="scientific">Alternaria burnsii</name>
    <dbReference type="NCBI Taxonomy" id="1187904"/>
    <lineage>
        <taxon>Eukaryota</taxon>
        <taxon>Fungi</taxon>
        <taxon>Dikarya</taxon>
        <taxon>Ascomycota</taxon>
        <taxon>Pezizomycotina</taxon>
        <taxon>Dothideomycetes</taxon>
        <taxon>Pleosporomycetidae</taxon>
        <taxon>Pleosporales</taxon>
        <taxon>Pleosporineae</taxon>
        <taxon>Pleosporaceae</taxon>
        <taxon>Alternaria</taxon>
        <taxon>Alternaria sect. Alternaria</taxon>
    </lineage>
</organism>
<feature type="compositionally biased region" description="Low complexity" evidence="1">
    <location>
        <begin position="959"/>
        <end position="981"/>
    </location>
</feature>
<evidence type="ECO:0000256" key="1">
    <source>
        <dbReference type="SAM" id="MobiDB-lite"/>
    </source>
</evidence>
<keyword evidence="3" id="KW-1185">Reference proteome</keyword>
<evidence type="ECO:0000313" key="2">
    <source>
        <dbReference type="EMBL" id="KAF7679089.1"/>
    </source>
</evidence>
<dbReference type="AlphaFoldDB" id="A0A8H7EKH1"/>
<reference evidence="2" key="1">
    <citation type="submission" date="2020-01" db="EMBL/GenBank/DDBJ databases">
        <authorList>
            <person name="Feng Z.H.Z."/>
        </authorList>
    </citation>
    <scope>NUCLEOTIDE SEQUENCE</scope>
    <source>
        <strain evidence="2">CBS107.38</strain>
    </source>
</reference>
<dbReference type="Proteomes" id="UP000596902">
    <property type="component" value="Unassembled WGS sequence"/>
</dbReference>